<dbReference type="GO" id="GO:0005375">
    <property type="term" value="F:copper ion transmembrane transporter activity"/>
    <property type="evidence" value="ECO:0007669"/>
    <property type="project" value="UniProtKB-UniRule"/>
</dbReference>
<comment type="subcellular location">
    <subcellularLocation>
        <location evidence="4">Membrane</location>
        <topology evidence="4">Multi-pass membrane protein</topology>
    </subcellularLocation>
</comment>
<dbReference type="AlphaFoldDB" id="A0A0B1SXR7"/>
<name>A0A0B1SXR7_OESDE</name>
<feature type="transmembrane region" description="Helical" evidence="4">
    <location>
        <begin position="50"/>
        <end position="76"/>
    </location>
</feature>
<keyword evidence="4" id="KW-0187">Copper transport</keyword>
<reference evidence="6 7" key="1">
    <citation type="submission" date="2014-03" db="EMBL/GenBank/DDBJ databases">
        <title>Draft genome of the hookworm Oesophagostomum dentatum.</title>
        <authorList>
            <person name="Mitreva M."/>
        </authorList>
    </citation>
    <scope>NUCLEOTIDE SEQUENCE [LARGE SCALE GENOMIC DNA]</scope>
    <source>
        <strain evidence="6 7">OD-Hann</strain>
    </source>
</reference>
<keyword evidence="7" id="KW-1185">Reference proteome</keyword>
<feature type="transmembrane region" description="Helical" evidence="4">
    <location>
        <begin position="124"/>
        <end position="148"/>
    </location>
</feature>
<dbReference type="EMBL" id="KN555433">
    <property type="protein sequence ID" value="KHJ88676.1"/>
    <property type="molecule type" value="Genomic_DNA"/>
</dbReference>
<keyword evidence="4" id="KW-0813">Transport</keyword>
<evidence type="ECO:0000313" key="6">
    <source>
        <dbReference type="EMBL" id="KHJ88676.1"/>
    </source>
</evidence>
<evidence type="ECO:0000313" key="7">
    <source>
        <dbReference type="Proteomes" id="UP000053660"/>
    </source>
</evidence>
<evidence type="ECO:0000256" key="4">
    <source>
        <dbReference type="RuleBase" id="RU367022"/>
    </source>
</evidence>
<accession>A0A0B1SXR7</accession>
<dbReference type="Proteomes" id="UP000053660">
    <property type="component" value="Unassembled WGS sequence"/>
</dbReference>
<dbReference type="PANTHER" id="PTHR12483:SF30">
    <property type="entry name" value="COPPER TRANSPORT PROTEIN"/>
    <property type="match status" value="1"/>
</dbReference>
<keyword evidence="2 4" id="KW-1133">Transmembrane helix</keyword>
<proteinExistence type="inferred from homology"/>
<organism evidence="6 7">
    <name type="scientific">Oesophagostomum dentatum</name>
    <name type="common">Nodular worm</name>
    <dbReference type="NCBI Taxonomy" id="61180"/>
    <lineage>
        <taxon>Eukaryota</taxon>
        <taxon>Metazoa</taxon>
        <taxon>Ecdysozoa</taxon>
        <taxon>Nematoda</taxon>
        <taxon>Chromadorea</taxon>
        <taxon>Rhabditida</taxon>
        <taxon>Rhabditina</taxon>
        <taxon>Rhabditomorpha</taxon>
        <taxon>Strongyloidea</taxon>
        <taxon>Strongylidae</taxon>
        <taxon>Oesophagostomum</taxon>
    </lineage>
</organism>
<dbReference type="PANTHER" id="PTHR12483">
    <property type="entry name" value="SOLUTE CARRIER FAMILY 31 COPPER TRANSPORTERS"/>
    <property type="match status" value="1"/>
</dbReference>
<feature type="region of interest" description="Disordered" evidence="5">
    <location>
        <begin position="1"/>
        <end position="21"/>
    </location>
</feature>
<dbReference type="InterPro" id="IPR007274">
    <property type="entry name" value="Cop_transporter"/>
</dbReference>
<comment type="similarity">
    <text evidence="4">Belongs to the copper transporter (Ctr) (TC 1.A.56) family. SLC31A subfamily.</text>
</comment>
<gene>
    <name evidence="6" type="ORF">OESDEN_11528</name>
</gene>
<evidence type="ECO:0000256" key="1">
    <source>
        <dbReference type="ARBA" id="ARBA00022692"/>
    </source>
</evidence>
<keyword evidence="4" id="KW-0186">Copper</keyword>
<keyword evidence="3 4" id="KW-0472">Membrane</keyword>
<dbReference type="GO" id="GO:0016020">
    <property type="term" value="C:membrane"/>
    <property type="evidence" value="ECO:0007669"/>
    <property type="project" value="UniProtKB-SubCell"/>
</dbReference>
<keyword evidence="1 4" id="KW-0812">Transmembrane</keyword>
<dbReference type="OrthoDB" id="161814at2759"/>
<sequence>MDHSSHAGHIGHSAPATGNIGQLPTVNGEHGSMHAMAFHFGSMETILFKFWMPMSAGGIIVSCGVIVVMCFLMELCRFTRTLRLSQRPPVMDSQIRLEPKVSSFVLVDALLHLVQITLSYCLMLIFMTFNVWLCLAVVLGEVISRLFFNILFPSLTEQSSVAGGC</sequence>
<evidence type="ECO:0000256" key="3">
    <source>
        <dbReference type="ARBA" id="ARBA00023136"/>
    </source>
</evidence>
<keyword evidence="4" id="KW-0406">Ion transport</keyword>
<evidence type="ECO:0000256" key="5">
    <source>
        <dbReference type="SAM" id="MobiDB-lite"/>
    </source>
</evidence>
<protein>
    <recommendedName>
        <fullName evidence="4">Copper transport protein</fullName>
    </recommendedName>
</protein>
<evidence type="ECO:0000256" key="2">
    <source>
        <dbReference type="ARBA" id="ARBA00022989"/>
    </source>
</evidence>
<dbReference type="Pfam" id="PF04145">
    <property type="entry name" value="Ctr"/>
    <property type="match status" value="2"/>
</dbReference>